<evidence type="ECO:0008006" key="4">
    <source>
        <dbReference type="Google" id="ProtNLM"/>
    </source>
</evidence>
<evidence type="ECO:0000256" key="1">
    <source>
        <dbReference type="SAM" id="SignalP"/>
    </source>
</evidence>
<dbReference type="OrthoDB" id="10635038at2759"/>
<sequence length="160" mass="17628">MMMMMMMMMLLLLLLLIFASPTTRSLRTHPPGTIICMTDHMVGDMTCRGFFFPLLLQSSLLGRPCRMRATLGGPSGRCQKSVVCFTASGKVYQDLYALPDEDGNTHNQSLSEEPSIVCVSRGWAALSGRGGLGYGWWVWISHGHLIVVGPEAPIPYTTPF</sequence>
<organism evidence="2 3">
    <name type="scientific">Aspergillus ellipticus CBS 707.79</name>
    <dbReference type="NCBI Taxonomy" id="1448320"/>
    <lineage>
        <taxon>Eukaryota</taxon>
        <taxon>Fungi</taxon>
        <taxon>Dikarya</taxon>
        <taxon>Ascomycota</taxon>
        <taxon>Pezizomycotina</taxon>
        <taxon>Eurotiomycetes</taxon>
        <taxon>Eurotiomycetidae</taxon>
        <taxon>Eurotiales</taxon>
        <taxon>Aspergillaceae</taxon>
        <taxon>Aspergillus</taxon>
        <taxon>Aspergillus subgen. Circumdati</taxon>
    </lineage>
</organism>
<protein>
    <recommendedName>
        <fullName evidence="4">Secreted protein</fullName>
    </recommendedName>
</protein>
<proteinExistence type="predicted"/>
<gene>
    <name evidence="2" type="ORF">BO71DRAFT_393744</name>
</gene>
<keyword evidence="3" id="KW-1185">Reference proteome</keyword>
<name>A0A319E8X0_9EURO</name>
<feature type="signal peptide" evidence="1">
    <location>
        <begin position="1"/>
        <end position="19"/>
    </location>
</feature>
<reference evidence="2 3" key="1">
    <citation type="submission" date="2018-02" db="EMBL/GenBank/DDBJ databases">
        <title>The genomes of Aspergillus section Nigri reveals drivers in fungal speciation.</title>
        <authorList>
            <consortium name="DOE Joint Genome Institute"/>
            <person name="Vesth T.C."/>
            <person name="Nybo J."/>
            <person name="Theobald S."/>
            <person name="Brandl J."/>
            <person name="Frisvad J.C."/>
            <person name="Nielsen K.F."/>
            <person name="Lyhne E.K."/>
            <person name="Kogle M.E."/>
            <person name="Kuo A."/>
            <person name="Riley R."/>
            <person name="Clum A."/>
            <person name="Nolan M."/>
            <person name="Lipzen A."/>
            <person name="Salamov A."/>
            <person name="Henrissat B."/>
            <person name="Wiebenga A."/>
            <person name="De vries R.P."/>
            <person name="Grigoriev I.V."/>
            <person name="Mortensen U.H."/>
            <person name="Andersen M.R."/>
            <person name="Baker S.E."/>
        </authorList>
    </citation>
    <scope>NUCLEOTIDE SEQUENCE [LARGE SCALE GENOMIC DNA]</scope>
    <source>
        <strain evidence="2 3">CBS 707.79</strain>
    </source>
</reference>
<dbReference type="AlphaFoldDB" id="A0A319E8X0"/>
<evidence type="ECO:0000313" key="2">
    <source>
        <dbReference type="EMBL" id="PYI00114.1"/>
    </source>
</evidence>
<dbReference type="Proteomes" id="UP000247810">
    <property type="component" value="Unassembled WGS sequence"/>
</dbReference>
<keyword evidence="1" id="KW-0732">Signal</keyword>
<dbReference type="EMBL" id="KZ825797">
    <property type="protein sequence ID" value="PYI00114.1"/>
    <property type="molecule type" value="Genomic_DNA"/>
</dbReference>
<dbReference type="VEuPathDB" id="FungiDB:BO71DRAFT_393744"/>
<evidence type="ECO:0000313" key="3">
    <source>
        <dbReference type="Proteomes" id="UP000247810"/>
    </source>
</evidence>
<feature type="chain" id="PRO_5016423751" description="Secreted protein" evidence="1">
    <location>
        <begin position="20"/>
        <end position="160"/>
    </location>
</feature>
<accession>A0A319E8X0</accession>